<dbReference type="InterPro" id="IPR001772">
    <property type="entry name" value="KA1_dom"/>
</dbReference>
<evidence type="ECO:0000313" key="5">
    <source>
        <dbReference type="Proteomes" id="UP000023152"/>
    </source>
</evidence>
<keyword evidence="2" id="KW-0812">Transmembrane</keyword>
<feature type="non-terminal residue" evidence="4">
    <location>
        <position position="1"/>
    </location>
</feature>
<dbReference type="PROSITE" id="PS50032">
    <property type="entry name" value="KA1"/>
    <property type="match status" value="1"/>
</dbReference>
<feature type="region of interest" description="Disordered" evidence="1">
    <location>
        <begin position="104"/>
        <end position="210"/>
    </location>
</feature>
<feature type="compositionally biased region" description="Basic residues" evidence="1">
    <location>
        <begin position="153"/>
        <end position="162"/>
    </location>
</feature>
<reference evidence="4 5" key="1">
    <citation type="journal article" date="2013" name="Curr. Biol.">
        <title>The Genome of the Foraminiferan Reticulomyxa filosa.</title>
        <authorList>
            <person name="Glockner G."/>
            <person name="Hulsmann N."/>
            <person name="Schleicher M."/>
            <person name="Noegel A.A."/>
            <person name="Eichinger L."/>
            <person name="Gallinger C."/>
            <person name="Pawlowski J."/>
            <person name="Sierra R."/>
            <person name="Euteneuer U."/>
            <person name="Pillet L."/>
            <person name="Moustafa A."/>
            <person name="Platzer M."/>
            <person name="Groth M."/>
            <person name="Szafranski K."/>
            <person name="Schliwa M."/>
        </authorList>
    </citation>
    <scope>NUCLEOTIDE SEQUENCE [LARGE SCALE GENOMIC DNA]</scope>
</reference>
<gene>
    <name evidence="4" type="ORF">RFI_16934</name>
</gene>
<feature type="domain" description="KA1" evidence="3">
    <location>
        <begin position="15"/>
        <end position="69"/>
    </location>
</feature>
<feature type="compositionally biased region" description="Low complexity" evidence="1">
    <location>
        <begin position="166"/>
        <end position="190"/>
    </location>
</feature>
<keyword evidence="2" id="KW-0472">Membrane</keyword>
<dbReference type="AlphaFoldDB" id="X6N3E6"/>
<feature type="transmembrane region" description="Helical" evidence="2">
    <location>
        <begin position="444"/>
        <end position="465"/>
    </location>
</feature>
<evidence type="ECO:0000256" key="1">
    <source>
        <dbReference type="SAM" id="MobiDB-lite"/>
    </source>
</evidence>
<organism evidence="4 5">
    <name type="scientific">Reticulomyxa filosa</name>
    <dbReference type="NCBI Taxonomy" id="46433"/>
    <lineage>
        <taxon>Eukaryota</taxon>
        <taxon>Sar</taxon>
        <taxon>Rhizaria</taxon>
        <taxon>Retaria</taxon>
        <taxon>Foraminifera</taxon>
        <taxon>Monothalamids</taxon>
        <taxon>Reticulomyxidae</taxon>
        <taxon>Reticulomyxa</taxon>
    </lineage>
</organism>
<dbReference type="Proteomes" id="UP000023152">
    <property type="component" value="Unassembled WGS sequence"/>
</dbReference>
<feature type="compositionally biased region" description="Basic and acidic residues" evidence="1">
    <location>
        <begin position="143"/>
        <end position="152"/>
    </location>
</feature>
<name>X6N3E6_RETFI</name>
<accession>X6N3E6</accession>
<sequence length="482" mass="55268">KKKKMKLVKQIRGRKFLDHEMCEFHIELFRVPNDHPTYPGHVLVEMQRRSGDCIVFQNFVMDLLCKLQKRGVVVFSQCDIVEWEGASPSPLTLGNGMQLERCHRTHTRSDSAASMQSAVSQDKKEHTGASQNVDDSDALKATADNEKKDNSGKKRRRRRRTASHPNENTDSSMNGNNNNDNSNNNNKSNNMYGIHSGNTGGGHKLFTRGNASSSASLSSIESDAKEEVSNEKEKALKVEEREISLKMAQIGIVGSETNEKHSLPDDDDDNNFEEKKQFDLEMESTRMFMQSLMSGYADVCFIFYLPFFFLFTLTQKKKKKLVRYKKQMLYVEKNLVRKFGSILLNSYDPCVVRSIGCALCNMLEQSEEIRIQAKQCNLKAICKRVLDRWSPEKQETVCNCAFLCWNEPLGACPKEKSPLGQNTYPCDKPKKTEHKNLFSINDEIFLFVLGTFLTIVFYFFCLLVVEAYRFCKFYLEQIKPLK</sequence>
<proteinExistence type="predicted"/>
<keyword evidence="5" id="KW-1185">Reference proteome</keyword>
<feature type="transmembrane region" description="Helical" evidence="2">
    <location>
        <begin position="295"/>
        <end position="314"/>
    </location>
</feature>
<evidence type="ECO:0000259" key="3">
    <source>
        <dbReference type="PROSITE" id="PS50032"/>
    </source>
</evidence>
<keyword evidence="2" id="KW-1133">Transmembrane helix</keyword>
<feature type="compositionally biased region" description="Polar residues" evidence="1">
    <location>
        <begin position="110"/>
        <end position="120"/>
    </location>
</feature>
<protein>
    <recommendedName>
        <fullName evidence="3">KA1 domain-containing protein</fullName>
    </recommendedName>
</protein>
<evidence type="ECO:0000313" key="4">
    <source>
        <dbReference type="EMBL" id="ETO20279.1"/>
    </source>
</evidence>
<evidence type="ECO:0000256" key="2">
    <source>
        <dbReference type="SAM" id="Phobius"/>
    </source>
</evidence>
<dbReference type="EMBL" id="ASPP01012768">
    <property type="protein sequence ID" value="ETO20279.1"/>
    <property type="molecule type" value="Genomic_DNA"/>
</dbReference>
<comment type="caution">
    <text evidence="4">The sequence shown here is derived from an EMBL/GenBank/DDBJ whole genome shotgun (WGS) entry which is preliminary data.</text>
</comment>